<organism evidence="2 3">
    <name type="scientific">Vespula pensylvanica</name>
    <name type="common">Western yellow jacket</name>
    <name type="synonym">Wasp</name>
    <dbReference type="NCBI Taxonomy" id="30213"/>
    <lineage>
        <taxon>Eukaryota</taxon>
        <taxon>Metazoa</taxon>
        <taxon>Ecdysozoa</taxon>
        <taxon>Arthropoda</taxon>
        <taxon>Hexapoda</taxon>
        <taxon>Insecta</taxon>
        <taxon>Pterygota</taxon>
        <taxon>Neoptera</taxon>
        <taxon>Endopterygota</taxon>
        <taxon>Hymenoptera</taxon>
        <taxon>Apocrita</taxon>
        <taxon>Aculeata</taxon>
        <taxon>Vespoidea</taxon>
        <taxon>Vespidae</taxon>
        <taxon>Vespinae</taxon>
        <taxon>Vespula</taxon>
    </lineage>
</organism>
<evidence type="ECO:0000256" key="1">
    <source>
        <dbReference type="SAM" id="MobiDB-lite"/>
    </source>
</evidence>
<proteinExistence type="predicted"/>
<gene>
    <name evidence="2" type="ORF">H0235_017694</name>
</gene>
<feature type="region of interest" description="Disordered" evidence="1">
    <location>
        <begin position="99"/>
        <end position="121"/>
    </location>
</feature>
<dbReference type="AlphaFoldDB" id="A0A834JLV3"/>
<protein>
    <submittedName>
        <fullName evidence="2">Uncharacterized protein</fullName>
    </submittedName>
</protein>
<reference evidence="2" key="1">
    <citation type="journal article" date="2020" name="G3 (Bethesda)">
        <title>High-Quality Assemblies for Three Invasive Social Wasps from the &lt;i&gt;Vespula&lt;/i&gt; Genus.</title>
        <authorList>
            <person name="Harrop T.W.R."/>
            <person name="Guhlin J."/>
            <person name="McLaughlin G.M."/>
            <person name="Permina E."/>
            <person name="Stockwell P."/>
            <person name="Gilligan J."/>
            <person name="Le Lec M.F."/>
            <person name="Gruber M.A.M."/>
            <person name="Quinn O."/>
            <person name="Lovegrove M."/>
            <person name="Duncan E.J."/>
            <person name="Remnant E.J."/>
            <person name="Van Eeckhoven J."/>
            <person name="Graham B."/>
            <person name="Knapp R.A."/>
            <person name="Langford K.W."/>
            <person name="Kronenberg Z."/>
            <person name="Press M.O."/>
            <person name="Eacker S.M."/>
            <person name="Wilson-Rankin E.E."/>
            <person name="Purcell J."/>
            <person name="Lester P.J."/>
            <person name="Dearden P.K."/>
        </authorList>
    </citation>
    <scope>NUCLEOTIDE SEQUENCE</scope>
    <source>
        <strain evidence="2">Volc-1</strain>
    </source>
</reference>
<keyword evidence="3" id="KW-1185">Reference proteome</keyword>
<comment type="caution">
    <text evidence="2">The sequence shown here is derived from an EMBL/GenBank/DDBJ whole genome shotgun (WGS) entry which is preliminary data.</text>
</comment>
<evidence type="ECO:0000313" key="2">
    <source>
        <dbReference type="EMBL" id="KAF7390532.1"/>
    </source>
</evidence>
<name>A0A834JLV3_VESPE</name>
<sequence>MLYGSVVSAKATLWEKGKEGLSSQALETQGPQRNTVNYAGRSNLTSRCRPMLRNLNDNWRMLANWIKVLINPRRRRPLRIASCRTEQLGKIITFTLHNKVERSSSEEEDEEEGEEDEEEEG</sequence>
<evidence type="ECO:0000313" key="3">
    <source>
        <dbReference type="Proteomes" id="UP000600918"/>
    </source>
</evidence>
<feature type="compositionally biased region" description="Acidic residues" evidence="1">
    <location>
        <begin position="106"/>
        <end position="121"/>
    </location>
</feature>
<dbReference type="EMBL" id="JACSDY010000023">
    <property type="protein sequence ID" value="KAF7390532.1"/>
    <property type="molecule type" value="Genomic_DNA"/>
</dbReference>
<accession>A0A834JLV3</accession>
<dbReference type="Proteomes" id="UP000600918">
    <property type="component" value="Unassembled WGS sequence"/>
</dbReference>